<keyword evidence="1" id="KW-0812">Transmembrane</keyword>
<evidence type="ECO:0000256" key="1">
    <source>
        <dbReference type="SAM" id="Phobius"/>
    </source>
</evidence>
<dbReference type="Proteomes" id="UP000219482">
    <property type="component" value="Unassembled WGS sequence"/>
</dbReference>
<feature type="transmembrane region" description="Helical" evidence="1">
    <location>
        <begin position="20"/>
        <end position="40"/>
    </location>
</feature>
<feature type="transmembrane region" description="Helical" evidence="1">
    <location>
        <begin position="152"/>
        <end position="172"/>
    </location>
</feature>
<dbReference type="RefSeq" id="WP_159961631.1">
    <property type="nucleotide sequence ID" value="NZ_OCNK01000002.1"/>
</dbReference>
<keyword evidence="1" id="KW-0472">Membrane</keyword>
<feature type="transmembrane region" description="Helical" evidence="1">
    <location>
        <begin position="110"/>
        <end position="132"/>
    </location>
</feature>
<dbReference type="EMBL" id="OCNK01000002">
    <property type="protein sequence ID" value="SOD98117.1"/>
    <property type="molecule type" value="Genomic_DNA"/>
</dbReference>
<gene>
    <name evidence="2" type="ORF">SAMN06272739_1736</name>
</gene>
<name>A0A286GRC7_9ACTN</name>
<reference evidence="3" key="1">
    <citation type="submission" date="2017-09" db="EMBL/GenBank/DDBJ databases">
        <authorList>
            <person name="Varghese N."/>
            <person name="Submissions S."/>
        </authorList>
    </citation>
    <scope>NUCLEOTIDE SEQUENCE [LARGE SCALE GENOMIC DNA]</scope>
    <source>
        <strain evidence="3">DSM 44270</strain>
    </source>
</reference>
<accession>A0A286GRC7</accession>
<feature type="transmembrane region" description="Helical" evidence="1">
    <location>
        <begin position="67"/>
        <end position="90"/>
    </location>
</feature>
<evidence type="ECO:0000313" key="3">
    <source>
        <dbReference type="Proteomes" id="UP000219482"/>
    </source>
</evidence>
<organism evidence="2 3">
    <name type="scientific">Blastococcus haudaquaticus</name>
    <dbReference type="NCBI Taxonomy" id="1938745"/>
    <lineage>
        <taxon>Bacteria</taxon>
        <taxon>Bacillati</taxon>
        <taxon>Actinomycetota</taxon>
        <taxon>Actinomycetes</taxon>
        <taxon>Geodermatophilales</taxon>
        <taxon>Geodermatophilaceae</taxon>
        <taxon>Blastococcus</taxon>
    </lineage>
</organism>
<dbReference type="AlphaFoldDB" id="A0A286GRC7"/>
<dbReference type="OrthoDB" id="2955631at2"/>
<dbReference type="InterPro" id="IPR018723">
    <property type="entry name" value="DUF2254_membrane"/>
</dbReference>
<keyword evidence="1" id="KW-1133">Transmembrane helix</keyword>
<evidence type="ECO:0000313" key="2">
    <source>
        <dbReference type="EMBL" id="SOD98117.1"/>
    </source>
</evidence>
<keyword evidence="3" id="KW-1185">Reference proteome</keyword>
<proteinExistence type="predicted"/>
<sequence>MTGRRGLAAAVWARLGSSLWPLPVLGIVVAIALGVALPALDALLEEPGGDHPLTFAFGGGPSAARDLLAAIAGSLISVTGLTFSFTVVALQLSSSQHSPRLLQTFVTDRVVQATLAQLVGTFVYALTVLRTVRTEDATSRGAAFVPRLSVTVGFALTLVSVVALVLFLGHLARSLRVETMLRDVHDEATATYGREVPSADREDAGAGAPPVLPAGPGRLVGARSSGFVVDVDPGRLVAAAQECDAVVRLTVRIGDSVVAGTPVAQVWAGAGAGADLEDALLHAVRLGFERSPARDIAYSLRKVVDIAVRALSPGTNDPTTAVHAMSHVSALLGDLAGRPLGPLTFRDDDDRLRLVVPPWELTDLVQVGLEEPLQFASGQPAVLRRIARLLRELAWRTPRGTLDSGLRAHLDRVVDLARETTSVDPDETERWRREFDDALAGRWTPHA</sequence>
<dbReference type="Pfam" id="PF10011">
    <property type="entry name" value="DUF2254"/>
    <property type="match status" value="1"/>
</dbReference>
<protein>
    <submittedName>
        <fullName evidence="2">Uncharacterized membrane protein</fullName>
    </submittedName>
</protein>